<organism evidence="4 5">
    <name type="scientific">Cryobacterium shii</name>
    <dbReference type="NCBI Taxonomy" id="1259235"/>
    <lineage>
        <taxon>Bacteria</taxon>
        <taxon>Bacillati</taxon>
        <taxon>Actinomycetota</taxon>
        <taxon>Actinomycetes</taxon>
        <taxon>Micrococcales</taxon>
        <taxon>Microbacteriaceae</taxon>
        <taxon>Cryobacterium</taxon>
    </lineage>
</organism>
<feature type="region of interest" description="Disordered" evidence="1">
    <location>
        <begin position="24"/>
        <end position="50"/>
    </location>
</feature>
<keyword evidence="5" id="KW-1185">Reference proteome</keyword>
<evidence type="ECO:0000256" key="2">
    <source>
        <dbReference type="SAM" id="SignalP"/>
    </source>
</evidence>
<evidence type="ECO:0000313" key="5">
    <source>
        <dbReference type="Proteomes" id="UP000297403"/>
    </source>
</evidence>
<dbReference type="Gene3D" id="2.40.128.270">
    <property type="match status" value="1"/>
</dbReference>
<protein>
    <submittedName>
        <fullName evidence="4">META domain-containing protein</fullName>
    </submittedName>
</protein>
<dbReference type="EMBL" id="SOFY01000039">
    <property type="protein sequence ID" value="TFC47586.1"/>
    <property type="molecule type" value="Genomic_DNA"/>
</dbReference>
<dbReference type="AlphaFoldDB" id="A0AAQ2HFT3"/>
<keyword evidence="2" id="KW-0732">Signal</keyword>
<gene>
    <name evidence="4" type="ORF">E3O49_07945</name>
</gene>
<feature type="domain" description="DUF306" evidence="3">
    <location>
        <begin position="36"/>
        <end position="115"/>
    </location>
</feature>
<feature type="signal peptide" evidence="2">
    <location>
        <begin position="1"/>
        <end position="22"/>
    </location>
</feature>
<comment type="caution">
    <text evidence="4">The sequence shown here is derived from an EMBL/GenBank/DDBJ whole genome shotgun (WGS) entry which is preliminary data.</text>
</comment>
<proteinExistence type="predicted"/>
<feature type="chain" id="PRO_5042904371" evidence="2">
    <location>
        <begin position="23"/>
        <end position="125"/>
    </location>
</feature>
<evidence type="ECO:0000256" key="1">
    <source>
        <dbReference type="SAM" id="MobiDB-lite"/>
    </source>
</evidence>
<dbReference type="InterPro" id="IPR038670">
    <property type="entry name" value="HslJ-like_sf"/>
</dbReference>
<evidence type="ECO:0000313" key="4">
    <source>
        <dbReference type="EMBL" id="TFC47586.1"/>
    </source>
</evidence>
<reference evidence="4 5" key="1">
    <citation type="submission" date="2019-03" db="EMBL/GenBank/DDBJ databases">
        <title>Genomics of glacier-inhabiting Cryobacterium strains.</title>
        <authorList>
            <person name="Liu Q."/>
            <person name="Xin Y.-H."/>
        </authorList>
    </citation>
    <scope>NUCLEOTIDE SEQUENCE [LARGE SCALE GENOMIC DNA]</scope>
    <source>
        <strain evidence="5">TMT1-22</strain>
    </source>
</reference>
<dbReference type="InterPro" id="IPR005184">
    <property type="entry name" value="DUF306_Meta_HslJ"/>
</dbReference>
<sequence>MGLIAVAAAAALVLGLGGCASSAGTSTSDVTGVWGSPNTQGKPGLELKDDKSVAGSDDCNRLIGTWSLTGDTVEFGTFASTLMACEGVDTWLSQAKSATVAGSTMTVQDAQGTKIGTLQRASTGY</sequence>
<dbReference type="Pfam" id="PF03724">
    <property type="entry name" value="META"/>
    <property type="match status" value="1"/>
</dbReference>
<evidence type="ECO:0000259" key="3">
    <source>
        <dbReference type="Pfam" id="PF03724"/>
    </source>
</evidence>
<accession>A0AAQ2HFT3</accession>
<dbReference type="Proteomes" id="UP000297403">
    <property type="component" value="Unassembled WGS sequence"/>
</dbReference>
<name>A0AAQ2HFT3_9MICO</name>